<dbReference type="AlphaFoldDB" id="A0A9D1F4K6"/>
<evidence type="ECO:0000256" key="2">
    <source>
        <dbReference type="SAM" id="Phobius"/>
    </source>
</evidence>
<evidence type="ECO:0000313" key="7">
    <source>
        <dbReference type="Proteomes" id="UP000823927"/>
    </source>
</evidence>
<dbReference type="InterPro" id="IPR008984">
    <property type="entry name" value="SMAD_FHA_dom_sf"/>
</dbReference>
<dbReference type="InterPro" id="IPR036465">
    <property type="entry name" value="vWFA_dom_sf"/>
</dbReference>
<dbReference type="Proteomes" id="UP000823927">
    <property type="component" value="Unassembled WGS sequence"/>
</dbReference>
<feature type="chain" id="PRO_5039128652" evidence="3">
    <location>
        <begin position="28"/>
        <end position="594"/>
    </location>
</feature>
<dbReference type="InterPro" id="IPR002035">
    <property type="entry name" value="VWF_A"/>
</dbReference>
<keyword evidence="2" id="KW-0812">Transmembrane</keyword>
<feature type="domain" description="VWFA" evidence="5">
    <location>
        <begin position="90"/>
        <end position="274"/>
    </location>
</feature>
<feature type="domain" description="FHA" evidence="4">
    <location>
        <begin position="520"/>
        <end position="571"/>
    </location>
</feature>
<comment type="caution">
    <text evidence="6">The sequence shown here is derived from an EMBL/GenBank/DDBJ whole genome shotgun (WGS) entry which is preliminary data.</text>
</comment>
<dbReference type="CDD" id="cd00060">
    <property type="entry name" value="FHA"/>
    <property type="match status" value="1"/>
</dbReference>
<dbReference type="PROSITE" id="PS50006">
    <property type="entry name" value="FHA_DOMAIN"/>
    <property type="match status" value="1"/>
</dbReference>
<proteinExistence type="predicted"/>
<dbReference type="CDD" id="cd00198">
    <property type="entry name" value="vWFA"/>
    <property type="match status" value="1"/>
</dbReference>
<keyword evidence="2" id="KW-0472">Membrane</keyword>
<reference evidence="6" key="1">
    <citation type="submission" date="2020-10" db="EMBL/GenBank/DDBJ databases">
        <authorList>
            <person name="Gilroy R."/>
        </authorList>
    </citation>
    <scope>NUCLEOTIDE SEQUENCE</scope>
    <source>
        <strain evidence="6">CHK178-757</strain>
    </source>
</reference>
<feature type="transmembrane region" description="Helical" evidence="2">
    <location>
        <begin position="383"/>
        <end position="407"/>
    </location>
</feature>
<dbReference type="SUPFAM" id="SSF53300">
    <property type="entry name" value="vWA-like"/>
    <property type="match status" value="1"/>
</dbReference>
<dbReference type="Gene3D" id="2.60.200.20">
    <property type="match status" value="1"/>
</dbReference>
<dbReference type="InterPro" id="IPR000253">
    <property type="entry name" value="FHA_dom"/>
</dbReference>
<name>A0A9D1F4K6_9FIRM</name>
<dbReference type="SUPFAM" id="SSF49879">
    <property type="entry name" value="SMAD/FHA domain"/>
    <property type="match status" value="1"/>
</dbReference>
<organism evidence="6 7">
    <name type="scientific">Candidatus Scybalocola faecigallinarum</name>
    <dbReference type="NCBI Taxonomy" id="2840941"/>
    <lineage>
        <taxon>Bacteria</taxon>
        <taxon>Bacillati</taxon>
        <taxon>Bacillota</taxon>
        <taxon>Clostridia</taxon>
        <taxon>Lachnospirales</taxon>
        <taxon>Lachnospiraceae</taxon>
        <taxon>Lachnospiraceae incertae sedis</taxon>
        <taxon>Candidatus Scybalocola (ex Gilroy et al. 2021)</taxon>
    </lineage>
</organism>
<feature type="signal peptide" evidence="3">
    <location>
        <begin position="1"/>
        <end position="27"/>
    </location>
</feature>
<keyword evidence="3" id="KW-0732">Signal</keyword>
<accession>A0A9D1F4K6</accession>
<evidence type="ECO:0000313" key="6">
    <source>
        <dbReference type="EMBL" id="HIS47329.1"/>
    </source>
</evidence>
<evidence type="ECO:0000259" key="5">
    <source>
        <dbReference type="PROSITE" id="PS50234"/>
    </source>
</evidence>
<evidence type="ECO:0000256" key="3">
    <source>
        <dbReference type="SAM" id="SignalP"/>
    </source>
</evidence>
<dbReference type="Pfam" id="PF00092">
    <property type="entry name" value="VWA"/>
    <property type="match status" value="1"/>
</dbReference>
<reference evidence="6" key="2">
    <citation type="journal article" date="2021" name="PeerJ">
        <title>Extensive microbial diversity within the chicken gut microbiome revealed by metagenomics and culture.</title>
        <authorList>
            <person name="Gilroy R."/>
            <person name="Ravi A."/>
            <person name="Getino M."/>
            <person name="Pursley I."/>
            <person name="Horton D.L."/>
            <person name="Alikhan N.F."/>
            <person name="Baker D."/>
            <person name="Gharbi K."/>
            <person name="Hall N."/>
            <person name="Watson M."/>
            <person name="Adriaenssens E.M."/>
            <person name="Foster-Nyarko E."/>
            <person name="Jarju S."/>
            <person name="Secka A."/>
            <person name="Antonio M."/>
            <person name="Oren A."/>
            <person name="Chaudhuri R.R."/>
            <person name="La Ragione R."/>
            <person name="Hildebrand F."/>
            <person name="Pallen M.J."/>
        </authorList>
    </citation>
    <scope>NUCLEOTIDE SEQUENCE</scope>
    <source>
        <strain evidence="6">CHK178-757</strain>
    </source>
</reference>
<feature type="compositionally biased region" description="Low complexity" evidence="1">
    <location>
        <begin position="333"/>
        <end position="351"/>
    </location>
</feature>
<dbReference type="EMBL" id="DVIT01000027">
    <property type="protein sequence ID" value="HIS47329.1"/>
    <property type="molecule type" value="Genomic_DNA"/>
</dbReference>
<dbReference type="Pfam" id="PF00498">
    <property type="entry name" value="FHA"/>
    <property type="match status" value="1"/>
</dbReference>
<feature type="region of interest" description="Disordered" evidence="1">
    <location>
        <begin position="323"/>
        <end position="373"/>
    </location>
</feature>
<evidence type="ECO:0000256" key="1">
    <source>
        <dbReference type="SAM" id="MobiDB-lite"/>
    </source>
</evidence>
<sequence length="594" mass="63393">MKSILKKGAAVFGALLMALTYPGSVFGAESPSVYVEGCSVEDGYLKIYTNDNISSQEQTLSAENFTITLGDTVLPCSQAVPFSDTGEGVAYVFLVDVSGSISSDRLEQMKEYLRRVTETLKDEDRVCLITLGNELAVGDFISGRDAITEEINGITGLYDDTNLYYGISQSLQILETSAQSLEKKALLVLSDGEDEQAAGITREEVSDQVEAAGIPVFTAAMLGEAPSATAQEFAKILGSFARLSSGGIHTAFGVDDISMEDSAARMAENINDSMVLYGDISGYDTSSSQAYLEVTLDLGDGGSSSDGRTISGQDMTMIAQANGDRVQEDAQPESAESQAGETSESAAGAETGDQRGESSSDSEAFGETGGEADSSGNTILGLAVWQLAVIGGVIGVIIVILILVIVLSRKKKHKNHEYPDGGPVDDAPAMTSMEEPLSPDAPMEDFPSEEIMDRDSQDPTAPEADDQGRDGEPDMDESDRGQAVNLGQADDQAQSQIQVYLTKIGMSEEKTYKIIVGKEVTLGRQPGRADYAFPEDGHMSGIHCALAYFDDRLILWDKGSMNGTYVNGIPITAPYALNCDDIIHIGNTEFRIHW</sequence>
<dbReference type="Gene3D" id="3.40.50.410">
    <property type="entry name" value="von Willebrand factor, type A domain"/>
    <property type="match status" value="1"/>
</dbReference>
<dbReference type="SMART" id="SM00327">
    <property type="entry name" value="VWA"/>
    <property type="match status" value="1"/>
</dbReference>
<keyword evidence="2" id="KW-1133">Transmembrane helix</keyword>
<feature type="region of interest" description="Disordered" evidence="1">
    <location>
        <begin position="412"/>
        <end position="490"/>
    </location>
</feature>
<dbReference type="PROSITE" id="PS50234">
    <property type="entry name" value="VWFA"/>
    <property type="match status" value="1"/>
</dbReference>
<protein>
    <submittedName>
        <fullName evidence="6">VWA domain-containing protein</fullName>
    </submittedName>
</protein>
<evidence type="ECO:0000259" key="4">
    <source>
        <dbReference type="PROSITE" id="PS50006"/>
    </source>
</evidence>
<dbReference type="SMART" id="SM00240">
    <property type="entry name" value="FHA"/>
    <property type="match status" value="1"/>
</dbReference>
<gene>
    <name evidence="6" type="ORF">IAB46_07200</name>
</gene>